<evidence type="ECO:0000256" key="3">
    <source>
        <dbReference type="ARBA" id="ARBA00022692"/>
    </source>
</evidence>
<dbReference type="GO" id="GO:0016020">
    <property type="term" value="C:membrane"/>
    <property type="evidence" value="ECO:0007669"/>
    <property type="project" value="UniProtKB-SubCell"/>
</dbReference>
<dbReference type="PROSITE" id="PS50850">
    <property type="entry name" value="MFS"/>
    <property type="match status" value="1"/>
</dbReference>
<feature type="region of interest" description="Disordered" evidence="6">
    <location>
        <begin position="486"/>
        <end position="524"/>
    </location>
</feature>
<dbReference type="PANTHER" id="PTHR23504:SF8">
    <property type="entry name" value="TRANSPORTER, PUTATIVE (AFU_ORTHOLOGUE AFUA_1G03730)-RELATED"/>
    <property type="match status" value="1"/>
</dbReference>
<feature type="domain" description="Major facilitator superfamily (MFS) profile" evidence="8">
    <location>
        <begin position="12"/>
        <end position="483"/>
    </location>
</feature>
<keyword evidence="2" id="KW-0813">Transport</keyword>
<dbReference type="Gene3D" id="1.20.1250.20">
    <property type="entry name" value="MFS general substrate transporter like domains"/>
    <property type="match status" value="1"/>
</dbReference>
<evidence type="ECO:0000256" key="1">
    <source>
        <dbReference type="ARBA" id="ARBA00004141"/>
    </source>
</evidence>
<keyword evidence="4 7" id="KW-1133">Transmembrane helix</keyword>
<feature type="transmembrane region" description="Helical" evidence="7">
    <location>
        <begin position="459"/>
        <end position="479"/>
    </location>
</feature>
<feature type="transmembrane region" description="Helical" evidence="7">
    <location>
        <begin position="419"/>
        <end position="439"/>
    </location>
</feature>
<evidence type="ECO:0000259" key="8">
    <source>
        <dbReference type="PROSITE" id="PS50850"/>
    </source>
</evidence>
<reference evidence="9 10" key="1">
    <citation type="submission" date="2019-04" db="EMBL/GenBank/DDBJ databases">
        <title>Friends and foes A comparative genomics study of 23 Aspergillus species from section Flavi.</title>
        <authorList>
            <consortium name="DOE Joint Genome Institute"/>
            <person name="Kjaerbolling I."/>
            <person name="Vesth T."/>
            <person name="Frisvad J.C."/>
            <person name="Nybo J.L."/>
            <person name="Theobald S."/>
            <person name="Kildgaard S."/>
            <person name="Isbrandt T."/>
            <person name="Kuo A."/>
            <person name="Sato A."/>
            <person name="Lyhne E.K."/>
            <person name="Kogle M.E."/>
            <person name="Wiebenga A."/>
            <person name="Kun R.S."/>
            <person name="Lubbers R.J."/>
            <person name="Makela M.R."/>
            <person name="Barry K."/>
            <person name="Chovatia M."/>
            <person name="Clum A."/>
            <person name="Daum C."/>
            <person name="Haridas S."/>
            <person name="He G."/>
            <person name="LaButti K."/>
            <person name="Lipzen A."/>
            <person name="Mondo S."/>
            <person name="Riley R."/>
            <person name="Salamov A."/>
            <person name="Simmons B.A."/>
            <person name="Magnuson J.K."/>
            <person name="Henrissat B."/>
            <person name="Mortensen U.H."/>
            <person name="Larsen T.O."/>
            <person name="Devries R.P."/>
            <person name="Grigoriev I.V."/>
            <person name="Machida M."/>
            <person name="Baker S.E."/>
            <person name="Andersen M.R."/>
        </authorList>
    </citation>
    <scope>NUCLEOTIDE SEQUENCE [LARGE SCALE GENOMIC DNA]</scope>
    <source>
        <strain evidence="9 10">CBS 151.66</strain>
    </source>
</reference>
<feature type="transmembrane region" description="Helical" evidence="7">
    <location>
        <begin position="184"/>
        <end position="206"/>
    </location>
</feature>
<evidence type="ECO:0000256" key="4">
    <source>
        <dbReference type="ARBA" id="ARBA00022989"/>
    </source>
</evidence>
<feature type="compositionally biased region" description="Acidic residues" evidence="6">
    <location>
        <begin position="490"/>
        <end position="508"/>
    </location>
</feature>
<dbReference type="InterPro" id="IPR011701">
    <property type="entry name" value="MFS"/>
</dbReference>
<protein>
    <submittedName>
        <fullName evidence="9">Putative MFS transporter</fullName>
    </submittedName>
</protein>
<dbReference type="OrthoDB" id="10262656at2759"/>
<accession>A0A5N5WY12</accession>
<evidence type="ECO:0000256" key="5">
    <source>
        <dbReference type="ARBA" id="ARBA00023136"/>
    </source>
</evidence>
<dbReference type="EMBL" id="ML732228">
    <property type="protein sequence ID" value="KAB8073391.1"/>
    <property type="molecule type" value="Genomic_DNA"/>
</dbReference>
<feature type="transmembrane region" description="Helical" evidence="7">
    <location>
        <begin position="363"/>
        <end position="382"/>
    </location>
</feature>
<feature type="transmembrane region" description="Helical" evidence="7">
    <location>
        <begin position="143"/>
        <end position="164"/>
    </location>
</feature>
<gene>
    <name evidence="9" type="ORF">BDV29DRAFT_175633</name>
</gene>
<dbReference type="Pfam" id="PF07690">
    <property type="entry name" value="MFS_1"/>
    <property type="match status" value="1"/>
</dbReference>
<keyword evidence="10" id="KW-1185">Reference proteome</keyword>
<dbReference type="Proteomes" id="UP000326565">
    <property type="component" value="Unassembled WGS sequence"/>
</dbReference>
<name>A0A5N5WY12_9EURO</name>
<dbReference type="SUPFAM" id="SSF103473">
    <property type="entry name" value="MFS general substrate transporter"/>
    <property type="match status" value="1"/>
</dbReference>
<dbReference type="InterPro" id="IPR020846">
    <property type="entry name" value="MFS_dom"/>
</dbReference>
<feature type="transmembrane region" description="Helical" evidence="7">
    <location>
        <begin position="276"/>
        <end position="299"/>
    </location>
</feature>
<evidence type="ECO:0000256" key="7">
    <source>
        <dbReference type="SAM" id="Phobius"/>
    </source>
</evidence>
<keyword evidence="3 7" id="KW-0812">Transmembrane</keyword>
<feature type="transmembrane region" description="Helical" evidence="7">
    <location>
        <begin position="331"/>
        <end position="351"/>
    </location>
</feature>
<feature type="transmembrane region" description="Helical" evidence="7">
    <location>
        <begin position="388"/>
        <end position="412"/>
    </location>
</feature>
<evidence type="ECO:0000313" key="9">
    <source>
        <dbReference type="EMBL" id="KAB8073391.1"/>
    </source>
</evidence>
<dbReference type="GO" id="GO:0022857">
    <property type="term" value="F:transmembrane transporter activity"/>
    <property type="evidence" value="ECO:0007669"/>
    <property type="project" value="InterPro"/>
</dbReference>
<dbReference type="AlphaFoldDB" id="A0A5N5WY12"/>
<feature type="transmembrane region" description="Helical" evidence="7">
    <location>
        <begin position="105"/>
        <end position="123"/>
    </location>
</feature>
<dbReference type="CDD" id="cd17330">
    <property type="entry name" value="MFS_SLC46_TetA_like"/>
    <property type="match status" value="1"/>
</dbReference>
<evidence type="ECO:0000313" key="10">
    <source>
        <dbReference type="Proteomes" id="UP000326565"/>
    </source>
</evidence>
<sequence length="524" mass="57183">MLEKQPRLPVRQLVILSICRFAEPVVLTSVLPYLPEMIEYVGVPKSEVAKWVGISSAVTSISQGAMAVSWGTASDYVGRKPIILLGLTCTMITSLLFGFSQTLAMIVVTRALLGLMNGNVGIIRTMVAEMVPEKELQPRAFSVMPLVWTIGTIFGPAFGGALAHPAEKHPEIFGDSVFLKRYPFILPNIASACLFIAGITTGFLFLHETLATKKDSRDYGLVLGNLLTSSCTSQKKKVQYKVQDDDETTALLGAKQRNHPVKRPSWREIFTPQSQLVLVAYALMSLHTMAFDSLLPVFLHTPVQQLHDNPDVHLPFKFIGGFGVDSQAIGVYYTLIGIIGMVLQFAVFPAAAKRYGVLNCLKLMALVFPIIYLVTPFTAIVPECLRHVTVFFLMLSKLSASIFGFPCTTILLTNSASSLTVLGTLNGVATSVSAVGRAAGPAICGAAFSYGVKKGYIIFPWWILAVFGTLSAIPVYWMVETDGFQGNKAEEEEEEEEEVDEAADDDEPQQTGYGAVDQRQLRGH</sequence>
<dbReference type="InterPro" id="IPR036259">
    <property type="entry name" value="MFS_trans_sf"/>
</dbReference>
<evidence type="ECO:0000256" key="2">
    <source>
        <dbReference type="ARBA" id="ARBA00022448"/>
    </source>
</evidence>
<evidence type="ECO:0000256" key="6">
    <source>
        <dbReference type="SAM" id="MobiDB-lite"/>
    </source>
</evidence>
<dbReference type="PANTHER" id="PTHR23504">
    <property type="entry name" value="MAJOR FACILITATOR SUPERFAMILY DOMAIN-CONTAINING PROTEIN 10"/>
    <property type="match status" value="1"/>
</dbReference>
<proteinExistence type="predicted"/>
<feature type="transmembrane region" description="Helical" evidence="7">
    <location>
        <begin position="82"/>
        <end position="99"/>
    </location>
</feature>
<keyword evidence="5 7" id="KW-0472">Membrane</keyword>
<comment type="subcellular location">
    <subcellularLocation>
        <location evidence="1">Membrane</location>
        <topology evidence="1">Multi-pass membrane protein</topology>
    </subcellularLocation>
</comment>
<organism evidence="9 10">
    <name type="scientific">Aspergillus leporis</name>
    <dbReference type="NCBI Taxonomy" id="41062"/>
    <lineage>
        <taxon>Eukaryota</taxon>
        <taxon>Fungi</taxon>
        <taxon>Dikarya</taxon>
        <taxon>Ascomycota</taxon>
        <taxon>Pezizomycotina</taxon>
        <taxon>Eurotiomycetes</taxon>
        <taxon>Eurotiomycetidae</taxon>
        <taxon>Eurotiales</taxon>
        <taxon>Aspergillaceae</taxon>
        <taxon>Aspergillus</taxon>
        <taxon>Aspergillus subgen. Circumdati</taxon>
    </lineage>
</organism>